<dbReference type="SUPFAM" id="SSF102198">
    <property type="entry name" value="Putative cyclase"/>
    <property type="match status" value="1"/>
</dbReference>
<dbReference type="PANTHER" id="PTHR31118">
    <property type="entry name" value="CYCLASE-LIKE PROTEIN 2"/>
    <property type="match status" value="1"/>
</dbReference>
<sequence>MIKLIDLSHDIEHHMPVHPYDDPVNLYQDKFLNVDGYNNFKLEMGMHSGTHIDIPMHLTKSEKFINEISLDSFTGRGCLLDVRGEQVIKYKEKYSNIVNENDIVLLFTNHSDQYGTNEYFTNHPVIDEELANFFIEKKIKILGMDLPSPDEHPFRIHKMLLNHNILIIENITNLSKLVAVNHFEVMAFPLKIKAEASMTRVVARVYINPK</sequence>
<dbReference type="eggNOG" id="COG1878">
    <property type="taxonomic scope" value="Bacteria"/>
</dbReference>
<name>A6TWC3_ALKMQ</name>
<keyword evidence="2" id="KW-1185">Reference proteome</keyword>
<dbReference type="PANTHER" id="PTHR31118:SF12">
    <property type="entry name" value="CYCLASE-LIKE PROTEIN 2"/>
    <property type="match status" value="1"/>
</dbReference>
<dbReference type="KEGG" id="amt:Amet_4419"/>
<dbReference type="Gene3D" id="3.50.30.50">
    <property type="entry name" value="Putative cyclase"/>
    <property type="match status" value="1"/>
</dbReference>
<dbReference type="GO" id="GO:0004061">
    <property type="term" value="F:arylformamidase activity"/>
    <property type="evidence" value="ECO:0007669"/>
    <property type="project" value="InterPro"/>
</dbReference>
<gene>
    <name evidence="1" type="ordered locus">Amet_4419</name>
</gene>
<dbReference type="InterPro" id="IPR037175">
    <property type="entry name" value="KFase_sf"/>
</dbReference>
<dbReference type="HOGENOM" id="CLU_030671_3_2_9"/>
<dbReference type="GO" id="GO:0019441">
    <property type="term" value="P:L-tryptophan catabolic process to kynurenine"/>
    <property type="evidence" value="ECO:0007669"/>
    <property type="project" value="InterPro"/>
</dbReference>
<dbReference type="STRING" id="293826.Amet_4419"/>
<accession>A6TWC3</accession>
<dbReference type="RefSeq" id="WP_012065383.1">
    <property type="nucleotide sequence ID" value="NC_009633.1"/>
</dbReference>
<dbReference type="AlphaFoldDB" id="A6TWC3"/>
<organism evidence="1 2">
    <name type="scientific">Alkaliphilus metalliredigens (strain QYMF)</name>
    <dbReference type="NCBI Taxonomy" id="293826"/>
    <lineage>
        <taxon>Bacteria</taxon>
        <taxon>Bacillati</taxon>
        <taxon>Bacillota</taxon>
        <taxon>Clostridia</taxon>
        <taxon>Peptostreptococcales</taxon>
        <taxon>Natronincolaceae</taxon>
        <taxon>Alkaliphilus</taxon>
    </lineage>
</organism>
<protein>
    <submittedName>
        <fullName evidence="1">Cyclase family protein</fullName>
    </submittedName>
</protein>
<dbReference type="InterPro" id="IPR007325">
    <property type="entry name" value="KFase/CYL"/>
</dbReference>
<dbReference type="Pfam" id="PF04199">
    <property type="entry name" value="Cyclase"/>
    <property type="match status" value="1"/>
</dbReference>
<evidence type="ECO:0000313" key="2">
    <source>
        <dbReference type="Proteomes" id="UP000001572"/>
    </source>
</evidence>
<reference evidence="2" key="1">
    <citation type="journal article" date="2016" name="Genome Announc.">
        <title>Complete genome sequence of Alkaliphilus metalliredigens strain QYMF, an alkaliphilic and metal-reducing bacterium isolated from borax-contaminated leachate ponds.</title>
        <authorList>
            <person name="Hwang C."/>
            <person name="Copeland A."/>
            <person name="Lucas S."/>
            <person name="Lapidus A."/>
            <person name="Barry K."/>
            <person name="Detter J.C."/>
            <person name="Glavina Del Rio T."/>
            <person name="Hammon N."/>
            <person name="Israni S."/>
            <person name="Dalin E."/>
            <person name="Tice H."/>
            <person name="Pitluck S."/>
            <person name="Chertkov O."/>
            <person name="Brettin T."/>
            <person name="Bruce D."/>
            <person name="Han C."/>
            <person name="Schmutz J."/>
            <person name="Larimer F."/>
            <person name="Land M.L."/>
            <person name="Hauser L."/>
            <person name="Kyrpides N."/>
            <person name="Mikhailova N."/>
            <person name="Ye Q."/>
            <person name="Zhou J."/>
            <person name="Richardson P."/>
            <person name="Fields M.W."/>
        </authorList>
    </citation>
    <scope>NUCLEOTIDE SEQUENCE [LARGE SCALE GENOMIC DNA]</scope>
    <source>
        <strain evidence="2">QYMF</strain>
    </source>
</reference>
<dbReference type="EMBL" id="CP000724">
    <property type="protein sequence ID" value="ABR50491.1"/>
    <property type="molecule type" value="Genomic_DNA"/>
</dbReference>
<proteinExistence type="predicted"/>
<evidence type="ECO:0000313" key="1">
    <source>
        <dbReference type="EMBL" id="ABR50491.1"/>
    </source>
</evidence>
<dbReference type="Proteomes" id="UP000001572">
    <property type="component" value="Chromosome"/>
</dbReference>
<dbReference type="OrthoDB" id="9796085at2"/>